<dbReference type="GO" id="GO:0005886">
    <property type="term" value="C:plasma membrane"/>
    <property type="evidence" value="ECO:0007669"/>
    <property type="project" value="UniProtKB-SubCell"/>
</dbReference>
<sequence>MSSLNEIRKRINAVNNTSKITQAMKLVATAKVARQKADYLKISNYISGLYDLLIQLTRSTTYSSIFISKRDANKNLHIVISSTLGLCGSYNINVCKHLINNLGPNDDIIVIGNKASSYLQSRGLKERIIAKYQFNDKFASHIELLPLTSYIIDNFISIKYDKVFLSYTKYMNSLNFVPTTLQLLPLDFKLFKPDEKNINYEINELNDNKQIIDFIPNHHGIIESLIPFFTSSMIIASLTESHLCEFSSRRNAMDSATENAKELIENLKLEYNQVRQEKITQEINEIVAGS</sequence>
<keyword evidence="9 10" id="KW-0066">ATP synthesis</keyword>
<comment type="similarity">
    <text evidence="3 10">Belongs to the ATPase gamma chain family.</text>
</comment>
<keyword evidence="7 10" id="KW-0472">Membrane</keyword>
<dbReference type="InterPro" id="IPR035968">
    <property type="entry name" value="ATP_synth_F1_ATPase_gsu"/>
</dbReference>
<protein>
    <recommendedName>
        <fullName evidence="10">ATP synthase gamma chain</fullName>
    </recommendedName>
    <alternativeName>
        <fullName evidence="10">ATP synthase F1 sector gamma subunit</fullName>
    </alternativeName>
    <alternativeName>
        <fullName evidence="10">F-ATPase gamma subunit</fullName>
    </alternativeName>
</protein>
<dbReference type="PRINTS" id="PR00126">
    <property type="entry name" value="ATPASEGAMMA"/>
</dbReference>
<dbReference type="CDD" id="cd12151">
    <property type="entry name" value="F1-ATPase_gamma"/>
    <property type="match status" value="1"/>
</dbReference>
<keyword evidence="5 10" id="KW-0375">Hydrogen ion transport</keyword>
<proteinExistence type="inferred from homology"/>
<evidence type="ECO:0000256" key="8">
    <source>
        <dbReference type="ARBA" id="ARBA00023196"/>
    </source>
</evidence>
<evidence type="ECO:0000256" key="6">
    <source>
        <dbReference type="ARBA" id="ARBA00023065"/>
    </source>
</evidence>
<feature type="coiled-coil region" evidence="11">
    <location>
        <begin position="250"/>
        <end position="284"/>
    </location>
</feature>
<dbReference type="GO" id="GO:0005524">
    <property type="term" value="F:ATP binding"/>
    <property type="evidence" value="ECO:0007669"/>
    <property type="project" value="UniProtKB-UniRule"/>
</dbReference>
<keyword evidence="10" id="KW-1003">Cell membrane</keyword>
<dbReference type="GO" id="GO:0042777">
    <property type="term" value="P:proton motive force-driven plasma membrane ATP synthesis"/>
    <property type="evidence" value="ECO:0007669"/>
    <property type="project" value="UniProtKB-UniRule"/>
</dbReference>
<keyword evidence="4 10" id="KW-0813">Transport</keyword>
<evidence type="ECO:0000256" key="9">
    <source>
        <dbReference type="ARBA" id="ARBA00023310"/>
    </source>
</evidence>
<evidence type="ECO:0000256" key="1">
    <source>
        <dbReference type="ARBA" id="ARBA00003456"/>
    </source>
</evidence>
<evidence type="ECO:0000256" key="7">
    <source>
        <dbReference type="ARBA" id="ARBA00023136"/>
    </source>
</evidence>
<dbReference type="NCBIfam" id="TIGR01146">
    <property type="entry name" value="ATPsyn_F1gamma"/>
    <property type="match status" value="1"/>
</dbReference>
<evidence type="ECO:0000256" key="5">
    <source>
        <dbReference type="ARBA" id="ARBA00022781"/>
    </source>
</evidence>
<dbReference type="Pfam" id="PF00231">
    <property type="entry name" value="ATP-synt"/>
    <property type="match status" value="1"/>
</dbReference>
<dbReference type="InterPro" id="IPR000131">
    <property type="entry name" value="ATP_synth_F1_gsu"/>
</dbReference>
<evidence type="ECO:0000313" key="13">
    <source>
        <dbReference type="Proteomes" id="UP000030066"/>
    </source>
</evidence>
<evidence type="ECO:0000256" key="11">
    <source>
        <dbReference type="SAM" id="Coils"/>
    </source>
</evidence>
<dbReference type="eggNOG" id="COG0224">
    <property type="taxonomic scope" value="Bacteria"/>
</dbReference>
<keyword evidence="13" id="KW-1185">Reference proteome</keyword>
<comment type="function">
    <text evidence="1 10">Produces ATP from ADP in the presence of a proton gradient across the membrane. The gamma chain is believed to be important in regulating ATPase activity and the flow of protons through the CF(0) complex.</text>
</comment>
<dbReference type="Proteomes" id="UP000030066">
    <property type="component" value="Chromosome"/>
</dbReference>
<dbReference type="STRING" id="1318617.MGM1_4360"/>
<keyword evidence="8 10" id="KW-0139">CF(1)</keyword>
<accession>A0A097STA2</accession>
<evidence type="ECO:0000256" key="2">
    <source>
        <dbReference type="ARBA" id="ARBA00004170"/>
    </source>
</evidence>
<gene>
    <name evidence="10 12" type="primary">atpG</name>
    <name evidence="12" type="ORF">MGM1_4360</name>
</gene>
<dbReference type="PANTHER" id="PTHR11693:SF22">
    <property type="entry name" value="ATP SYNTHASE SUBUNIT GAMMA, MITOCHONDRIAL"/>
    <property type="match status" value="1"/>
</dbReference>
<comment type="subcellular location">
    <subcellularLocation>
        <location evidence="10">Cell membrane</location>
        <topology evidence="10">Peripheral membrane protein</topology>
    </subcellularLocation>
    <subcellularLocation>
        <location evidence="2">Membrane</location>
        <topology evidence="2">Peripheral membrane protein</topology>
    </subcellularLocation>
</comment>
<dbReference type="GO" id="GO:0045259">
    <property type="term" value="C:proton-transporting ATP synthase complex"/>
    <property type="evidence" value="ECO:0007669"/>
    <property type="project" value="UniProtKB-KW"/>
</dbReference>
<name>A0A097STA2_9BACT</name>
<dbReference type="HOGENOM" id="CLU_050669_4_1_14"/>
<evidence type="ECO:0000256" key="3">
    <source>
        <dbReference type="ARBA" id="ARBA00007681"/>
    </source>
</evidence>
<keyword evidence="11" id="KW-0175">Coiled coil</keyword>
<dbReference type="HAMAP" id="MF_00815">
    <property type="entry name" value="ATP_synth_gamma_bact"/>
    <property type="match status" value="1"/>
</dbReference>
<dbReference type="GO" id="GO:0046933">
    <property type="term" value="F:proton-transporting ATP synthase activity, rotational mechanism"/>
    <property type="evidence" value="ECO:0007669"/>
    <property type="project" value="UniProtKB-UniRule"/>
</dbReference>
<dbReference type="AlphaFoldDB" id="A0A097STA2"/>
<dbReference type="Gene3D" id="3.40.1380.10">
    <property type="match status" value="1"/>
</dbReference>
<evidence type="ECO:0000256" key="4">
    <source>
        <dbReference type="ARBA" id="ARBA00022448"/>
    </source>
</evidence>
<dbReference type="KEGG" id="mgj:MGM1_4360"/>
<keyword evidence="6 10" id="KW-0406">Ion transport</keyword>
<dbReference type="PANTHER" id="PTHR11693">
    <property type="entry name" value="ATP SYNTHASE GAMMA CHAIN"/>
    <property type="match status" value="1"/>
</dbReference>
<evidence type="ECO:0000256" key="10">
    <source>
        <dbReference type="HAMAP-Rule" id="MF_00815"/>
    </source>
</evidence>
<reference evidence="12 13" key="1">
    <citation type="journal article" date="2014" name="PLoS ONE">
        <title>An emerging Mycoplasma associated with trichomoniasis, vaginal infection and disease.</title>
        <authorList>
            <consortium name="Vaginal Microbiome Consortium"/>
            <person name="Fettweis J.M."/>
            <person name="Serrano M.G."/>
            <person name="Huang B."/>
            <person name="Brooks J.P."/>
            <person name="Glascock A.L."/>
            <person name="Sheth N.U."/>
            <person name="Strauss J.F.III."/>
            <person name="Jefferson K.K."/>
            <person name="Buck G.A."/>
        </authorList>
    </citation>
    <scope>NUCLEOTIDE SEQUENCE [LARGE SCALE GENOMIC DNA]</scope>
    <source>
        <strain evidence="12 13">VCU_M1</strain>
    </source>
</reference>
<comment type="subunit">
    <text evidence="10">F-type ATPases have 2 components, CF(1) - the catalytic core - and CF(0) - the membrane proton channel. CF(1) has five subunits: alpha(3), beta(3), gamma(1), delta(1), epsilon(1). CF(0) has three main subunits: a, b and c.</text>
</comment>
<evidence type="ECO:0000313" key="12">
    <source>
        <dbReference type="EMBL" id="AIV03802.1"/>
    </source>
</evidence>
<dbReference type="Gene3D" id="1.10.287.80">
    <property type="entry name" value="ATP synthase, gamma subunit, helix hairpin domain"/>
    <property type="match status" value="1"/>
</dbReference>
<dbReference type="SUPFAM" id="SSF52943">
    <property type="entry name" value="ATP synthase (F1-ATPase), gamma subunit"/>
    <property type="match status" value="1"/>
</dbReference>
<dbReference type="EMBL" id="CP007711">
    <property type="protein sequence ID" value="AIV03802.1"/>
    <property type="molecule type" value="Genomic_DNA"/>
</dbReference>
<organism evidence="12 13">
    <name type="scientific">Candidatus Malacoplasma girerdii</name>
    <dbReference type="NCBI Taxonomy" id="1318617"/>
    <lineage>
        <taxon>Bacteria</taxon>
        <taxon>Bacillati</taxon>
        <taxon>Mycoplasmatota</taxon>
        <taxon>Mycoplasmoidales</taxon>
        <taxon>Mycoplasmoidaceae</taxon>
        <taxon>Malacoplasma</taxon>
    </lineage>
</organism>